<protein>
    <submittedName>
        <fullName evidence="1">Uncharacterized protein</fullName>
    </submittedName>
</protein>
<dbReference type="Proteomes" id="UP000053268">
    <property type="component" value="Unassembled WGS sequence"/>
</dbReference>
<gene>
    <name evidence="1" type="ORF">RR46_08800</name>
</gene>
<evidence type="ECO:0000313" key="2">
    <source>
        <dbReference type="Proteomes" id="UP000053268"/>
    </source>
</evidence>
<name>A0A194PPH2_PAPXU</name>
<sequence length="115" mass="13128">MYLMRNILDTCSNSKVACTYTSRRILIKYNNILEQLLNKRSELKRTDALQGRGPPAVPYCAALRLPVPSARCPQPTVKVYDVVTALCQRDRRRASCACRVAARAHRNPRLNIRTR</sequence>
<evidence type="ECO:0000313" key="1">
    <source>
        <dbReference type="EMBL" id="KPI95341.1"/>
    </source>
</evidence>
<keyword evidence="2" id="KW-1185">Reference proteome</keyword>
<proteinExistence type="predicted"/>
<accession>A0A194PPH2</accession>
<dbReference type="EMBL" id="KQ459596">
    <property type="protein sequence ID" value="KPI95341.1"/>
    <property type="molecule type" value="Genomic_DNA"/>
</dbReference>
<organism evidence="1 2">
    <name type="scientific">Papilio xuthus</name>
    <name type="common">Asian swallowtail butterfly</name>
    <dbReference type="NCBI Taxonomy" id="66420"/>
    <lineage>
        <taxon>Eukaryota</taxon>
        <taxon>Metazoa</taxon>
        <taxon>Ecdysozoa</taxon>
        <taxon>Arthropoda</taxon>
        <taxon>Hexapoda</taxon>
        <taxon>Insecta</taxon>
        <taxon>Pterygota</taxon>
        <taxon>Neoptera</taxon>
        <taxon>Endopterygota</taxon>
        <taxon>Lepidoptera</taxon>
        <taxon>Glossata</taxon>
        <taxon>Ditrysia</taxon>
        <taxon>Papilionoidea</taxon>
        <taxon>Papilionidae</taxon>
        <taxon>Papilioninae</taxon>
        <taxon>Papilio</taxon>
    </lineage>
</organism>
<dbReference type="AlphaFoldDB" id="A0A194PPH2"/>
<reference evidence="1 2" key="1">
    <citation type="journal article" date="2015" name="Nat. Commun.">
        <title>Outbred genome sequencing and CRISPR/Cas9 gene editing in butterflies.</title>
        <authorList>
            <person name="Li X."/>
            <person name="Fan D."/>
            <person name="Zhang W."/>
            <person name="Liu G."/>
            <person name="Zhang L."/>
            <person name="Zhao L."/>
            <person name="Fang X."/>
            <person name="Chen L."/>
            <person name="Dong Y."/>
            <person name="Chen Y."/>
            <person name="Ding Y."/>
            <person name="Zhao R."/>
            <person name="Feng M."/>
            <person name="Zhu Y."/>
            <person name="Feng Y."/>
            <person name="Jiang X."/>
            <person name="Zhu D."/>
            <person name="Xiang H."/>
            <person name="Feng X."/>
            <person name="Li S."/>
            <person name="Wang J."/>
            <person name="Zhang G."/>
            <person name="Kronforst M.R."/>
            <person name="Wang W."/>
        </authorList>
    </citation>
    <scope>NUCLEOTIDE SEQUENCE [LARGE SCALE GENOMIC DNA]</scope>
    <source>
        <strain evidence="1">Ya'a_city_454_Px</strain>
        <tissue evidence="1">Whole body</tissue>
    </source>
</reference>